<sequence length="24" mass="2702">MVLNNNCLLVNLTKLLISSFTFGF</sequence>
<evidence type="ECO:0000313" key="1">
    <source>
        <dbReference type="EMBL" id="MBW86782.1"/>
    </source>
</evidence>
<organism evidence="1">
    <name type="scientific">Rhizophora mucronata</name>
    <name type="common">Asiatic mangrove</name>
    <dbReference type="NCBI Taxonomy" id="61149"/>
    <lineage>
        <taxon>Eukaryota</taxon>
        <taxon>Viridiplantae</taxon>
        <taxon>Streptophyta</taxon>
        <taxon>Embryophyta</taxon>
        <taxon>Tracheophyta</taxon>
        <taxon>Spermatophyta</taxon>
        <taxon>Magnoliopsida</taxon>
        <taxon>eudicotyledons</taxon>
        <taxon>Gunneridae</taxon>
        <taxon>Pentapetalae</taxon>
        <taxon>rosids</taxon>
        <taxon>fabids</taxon>
        <taxon>Malpighiales</taxon>
        <taxon>Rhizophoraceae</taxon>
        <taxon>Rhizophora</taxon>
    </lineage>
</organism>
<accession>A0A2P2J008</accession>
<dbReference type="AlphaFoldDB" id="A0A2P2J008"/>
<proteinExistence type="predicted"/>
<dbReference type="EMBL" id="GGEC01006299">
    <property type="protein sequence ID" value="MBW86782.1"/>
    <property type="molecule type" value="Transcribed_RNA"/>
</dbReference>
<protein>
    <submittedName>
        <fullName evidence="1">Uncharacterized protein</fullName>
    </submittedName>
</protein>
<name>A0A2P2J008_RHIMU</name>
<reference evidence="1" key="1">
    <citation type="submission" date="2018-02" db="EMBL/GenBank/DDBJ databases">
        <title>Rhizophora mucronata_Transcriptome.</title>
        <authorList>
            <person name="Meera S.P."/>
            <person name="Sreeshan A."/>
            <person name="Augustine A."/>
        </authorList>
    </citation>
    <scope>NUCLEOTIDE SEQUENCE</scope>
    <source>
        <tissue evidence="1">Leaf</tissue>
    </source>
</reference>